<proteinExistence type="predicted"/>
<dbReference type="AlphaFoldDB" id="A0A9P6FJN9"/>
<dbReference type="Proteomes" id="UP000780801">
    <property type="component" value="Unassembled WGS sequence"/>
</dbReference>
<name>A0A9P6FJN9_9FUNG</name>
<evidence type="ECO:0000313" key="2">
    <source>
        <dbReference type="Proteomes" id="UP000780801"/>
    </source>
</evidence>
<accession>A0A9P6FJN9</accession>
<sequence length="58" mass="6785">FAADKGNSFAQYLVGDAYNKGSAVVQINHQKRNHYWQMAAQQRETRAVEQCRRYRIPI</sequence>
<dbReference type="InterPro" id="IPR011990">
    <property type="entry name" value="TPR-like_helical_dom_sf"/>
</dbReference>
<reference evidence="1" key="1">
    <citation type="journal article" date="2020" name="Fungal Divers.">
        <title>Resolving the Mortierellaceae phylogeny through synthesis of multi-gene phylogenetics and phylogenomics.</title>
        <authorList>
            <person name="Vandepol N."/>
            <person name="Liber J."/>
            <person name="Desiro A."/>
            <person name="Na H."/>
            <person name="Kennedy M."/>
            <person name="Barry K."/>
            <person name="Grigoriev I.V."/>
            <person name="Miller A.N."/>
            <person name="O'Donnell K."/>
            <person name="Stajich J.E."/>
            <person name="Bonito G."/>
        </authorList>
    </citation>
    <scope>NUCLEOTIDE SEQUENCE</scope>
    <source>
        <strain evidence="1">KOD1015</strain>
    </source>
</reference>
<gene>
    <name evidence="1" type="ORF">BGW38_009072</name>
</gene>
<dbReference type="Gene3D" id="1.25.40.10">
    <property type="entry name" value="Tetratricopeptide repeat domain"/>
    <property type="match status" value="1"/>
</dbReference>
<evidence type="ECO:0000313" key="1">
    <source>
        <dbReference type="EMBL" id="KAF9559915.1"/>
    </source>
</evidence>
<organism evidence="1 2">
    <name type="scientific">Lunasporangiospora selenospora</name>
    <dbReference type="NCBI Taxonomy" id="979761"/>
    <lineage>
        <taxon>Eukaryota</taxon>
        <taxon>Fungi</taxon>
        <taxon>Fungi incertae sedis</taxon>
        <taxon>Mucoromycota</taxon>
        <taxon>Mortierellomycotina</taxon>
        <taxon>Mortierellomycetes</taxon>
        <taxon>Mortierellales</taxon>
        <taxon>Mortierellaceae</taxon>
        <taxon>Lunasporangiospora</taxon>
    </lineage>
</organism>
<feature type="non-terminal residue" evidence="1">
    <location>
        <position position="1"/>
    </location>
</feature>
<protein>
    <submittedName>
        <fullName evidence="1">Uncharacterized protein</fullName>
    </submittedName>
</protein>
<keyword evidence="2" id="KW-1185">Reference proteome</keyword>
<dbReference type="EMBL" id="JAABOA010006507">
    <property type="protein sequence ID" value="KAF9559915.1"/>
    <property type="molecule type" value="Genomic_DNA"/>
</dbReference>
<comment type="caution">
    <text evidence="1">The sequence shown here is derived from an EMBL/GenBank/DDBJ whole genome shotgun (WGS) entry which is preliminary data.</text>
</comment>